<name>A0A178XMR8_9HYPH</name>
<protein>
    <submittedName>
        <fullName evidence="10">ABC transporter permease</fullName>
    </submittedName>
</protein>
<feature type="transmembrane region" description="Helical" evidence="9">
    <location>
        <begin position="7"/>
        <end position="31"/>
    </location>
</feature>
<feature type="transmembrane region" description="Helical" evidence="9">
    <location>
        <begin position="261"/>
        <end position="278"/>
    </location>
</feature>
<dbReference type="InterPro" id="IPR001851">
    <property type="entry name" value="ABC_transp_permease"/>
</dbReference>
<accession>A0A178XMR8</accession>
<dbReference type="OrthoDB" id="9779023at2"/>
<dbReference type="GO" id="GO:0006865">
    <property type="term" value="P:amino acid transport"/>
    <property type="evidence" value="ECO:0007669"/>
    <property type="project" value="UniProtKB-KW"/>
</dbReference>
<dbReference type="CDD" id="cd06582">
    <property type="entry name" value="TM_PBP1_LivH_like"/>
    <property type="match status" value="1"/>
</dbReference>
<proteinExistence type="inferred from homology"/>
<dbReference type="Pfam" id="PF02653">
    <property type="entry name" value="BPD_transp_2"/>
    <property type="match status" value="1"/>
</dbReference>
<evidence type="ECO:0000256" key="5">
    <source>
        <dbReference type="ARBA" id="ARBA00022970"/>
    </source>
</evidence>
<keyword evidence="11" id="KW-1185">Reference proteome</keyword>
<evidence type="ECO:0000256" key="1">
    <source>
        <dbReference type="ARBA" id="ARBA00004651"/>
    </source>
</evidence>
<organism evidence="10 11">
    <name type="scientific">Sinorhizobium glycinis</name>
    <dbReference type="NCBI Taxonomy" id="1472378"/>
    <lineage>
        <taxon>Bacteria</taxon>
        <taxon>Pseudomonadati</taxon>
        <taxon>Pseudomonadota</taxon>
        <taxon>Alphaproteobacteria</taxon>
        <taxon>Hyphomicrobiales</taxon>
        <taxon>Rhizobiaceae</taxon>
        <taxon>Sinorhizobium/Ensifer group</taxon>
        <taxon>Sinorhizobium</taxon>
    </lineage>
</organism>
<evidence type="ECO:0000256" key="7">
    <source>
        <dbReference type="ARBA" id="ARBA00023136"/>
    </source>
</evidence>
<evidence type="ECO:0000313" key="10">
    <source>
        <dbReference type="EMBL" id="OAP36540.1"/>
    </source>
</evidence>
<evidence type="ECO:0000313" key="11">
    <source>
        <dbReference type="Proteomes" id="UP000094025"/>
    </source>
</evidence>
<keyword evidence="4 9" id="KW-0812">Transmembrane</keyword>
<comment type="subcellular location">
    <subcellularLocation>
        <location evidence="1">Cell membrane</location>
        <topology evidence="1">Multi-pass membrane protein</topology>
    </subcellularLocation>
</comment>
<keyword evidence="5" id="KW-0029">Amino-acid transport</keyword>
<feature type="transmembrane region" description="Helical" evidence="9">
    <location>
        <begin position="88"/>
        <end position="107"/>
    </location>
</feature>
<reference evidence="10 11" key="1">
    <citation type="journal article" date="2016" name="Int. J. Syst. Evol. Microbiol.">
        <title>Ensifer glycinis sp. nov., an novel rhizobial species associated with Glycine spp.</title>
        <authorList>
            <person name="Yan H."/>
            <person name="Yan J."/>
            <person name="Sui X.H."/>
            <person name="Wang E.T."/>
            <person name="Chen W.X."/>
            <person name="Zhang X.X."/>
            <person name="Chen W.F."/>
        </authorList>
    </citation>
    <scope>NUCLEOTIDE SEQUENCE [LARGE SCALE GENOMIC DNA]</scope>
    <source>
        <strain evidence="10 11">CCBAU 23380</strain>
    </source>
</reference>
<evidence type="ECO:0000256" key="4">
    <source>
        <dbReference type="ARBA" id="ARBA00022692"/>
    </source>
</evidence>
<keyword evidence="3" id="KW-1003">Cell membrane</keyword>
<evidence type="ECO:0000256" key="8">
    <source>
        <dbReference type="ARBA" id="ARBA00037998"/>
    </source>
</evidence>
<feature type="transmembrane region" description="Helical" evidence="9">
    <location>
        <begin position="43"/>
        <end position="76"/>
    </location>
</feature>
<dbReference type="PANTHER" id="PTHR11795">
    <property type="entry name" value="BRANCHED-CHAIN AMINO ACID TRANSPORT SYSTEM PERMEASE PROTEIN LIVH"/>
    <property type="match status" value="1"/>
</dbReference>
<dbReference type="GO" id="GO:0022857">
    <property type="term" value="F:transmembrane transporter activity"/>
    <property type="evidence" value="ECO:0007669"/>
    <property type="project" value="InterPro"/>
</dbReference>
<dbReference type="AlphaFoldDB" id="A0A178XMR8"/>
<evidence type="ECO:0000256" key="9">
    <source>
        <dbReference type="SAM" id="Phobius"/>
    </source>
</evidence>
<comment type="similarity">
    <text evidence="8">Belongs to the binding-protein-dependent transport system permease family. LivHM subfamily.</text>
</comment>
<dbReference type="PANTHER" id="PTHR11795:SF450">
    <property type="entry name" value="ABC TRANSPORTER PERMEASE PROTEIN"/>
    <property type="match status" value="1"/>
</dbReference>
<evidence type="ECO:0000256" key="3">
    <source>
        <dbReference type="ARBA" id="ARBA00022475"/>
    </source>
</evidence>
<keyword evidence="7 9" id="KW-0472">Membrane</keyword>
<dbReference type="STRING" id="1472378.AU381_18775"/>
<evidence type="ECO:0000256" key="6">
    <source>
        <dbReference type="ARBA" id="ARBA00022989"/>
    </source>
</evidence>
<dbReference type="Proteomes" id="UP000094025">
    <property type="component" value="Unassembled WGS sequence"/>
</dbReference>
<gene>
    <name evidence="10" type="ORF">AU381_18775</name>
</gene>
<dbReference type="EMBL" id="LPUX01000064">
    <property type="protein sequence ID" value="OAP36540.1"/>
    <property type="molecule type" value="Genomic_DNA"/>
</dbReference>
<feature type="transmembrane region" description="Helical" evidence="9">
    <location>
        <begin position="190"/>
        <end position="212"/>
    </location>
</feature>
<dbReference type="RefSeq" id="WP_064243765.1">
    <property type="nucleotide sequence ID" value="NZ_LPUX01000064.1"/>
</dbReference>
<feature type="transmembrane region" description="Helical" evidence="9">
    <location>
        <begin position="133"/>
        <end position="160"/>
    </location>
</feature>
<keyword evidence="6 9" id="KW-1133">Transmembrane helix</keyword>
<evidence type="ECO:0000256" key="2">
    <source>
        <dbReference type="ARBA" id="ARBA00022448"/>
    </source>
</evidence>
<keyword evidence="2" id="KW-0813">Transport</keyword>
<dbReference type="InterPro" id="IPR052157">
    <property type="entry name" value="BCAA_transport_permease"/>
</dbReference>
<sequence>MNTFFQLFVSGLATGSIYALAAIGFTLLWQASQTINFAQGEFIMLPAFFVLAGTQFLGLSFPVAMAIAVVLSLLLLGLGFKRIIIDPLLPHGVLPIVIATIALGILMKEGVKQFYTAEALPFPALFSDRTLNVLGAAISVQDIAVLLIALGAVALLQLFLNGTKIGRCMQATAQNPNVAEILGVPVRRMILYTFLINAALAFLASILISPIYLAKFSNGETLGLIAFIAAIVGGFNQIRGALAGGLLIGVIDNLSAAYISASYRSAVPLILLIIIILVRPQGLLGKAEGRTV</sequence>
<comment type="caution">
    <text evidence="10">The sequence shown here is derived from an EMBL/GenBank/DDBJ whole genome shotgun (WGS) entry which is preliminary data.</text>
</comment>
<dbReference type="GO" id="GO:0005886">
    <property type="term" value="C:plasma membrane"/>
    <property type="evidence" value="ECO:0007669"/>
    <property type="project" value="UniProtKB-SubCell"/>
</dbReference>
<feature type="transmembrane region" description="Helical" evidence="9">
    <location>
        <begin position="224"/>
        <end position="249"/>
    </location>
</feature>